<proteinExistence type="predicted"/>
<feature type="compositionally biased region" description="Basic and acidic residues" evidence="1">
    <location>
        <begin position="69"/>
        <end position="85"/>
    </location>
</feature>
<reference evidence="2 3" key="1">
    <citation type="journal article" date="2017" name="Int. J. Syst. Evol. Microbiol.">
        <title>Achromobacter aloeverae sp. nov., isolated from the root of Aloe vera (L.) Burm.f.</title>
        <authorList>
            <person name="Kuncharoen N."/>
            <person name="Muramatsu Y."/>
            <person name="Shibata C."/>
            <person name="Kamakura Y."/>
            <person name="Nakagawa Y."/>
            <person name="Tanasupawat S."/>
        </authorList>
    </citation>
    <scope>NUCLEOTIDE SEQUENCE [LARGE SCALE GENOMIC DNA]</scope>
    <source>
        <strain evidence="2 3">AVA-1</strain>
    </source>
</reference>
<sequence length="208" mass="23217">MKYAPSLSLIGILIGIPCLFGAAFAGSGNAIEVHEGTSPQKSNAKVDSAYRSATQALQGILDNMDQEEAERTQRDLREAAERDRQAMIQQADEDRKNRESLRRASQDKSLDPWANNKAGQPSGQKAPQSQPTKTSQQALDPNANYDGEPCKYFTKHNDAAHLYYHQEGSMVSYGDRVYQCTGGRWRFKVFVQNYWANPQAIAAERTEN</sequence>
<feature type="compositionally biased region" description="Basic and acidic residues" evidence="1">
    <location>
        <begin position="92"/>
        <end position="110"/>
    </location>
</feature>
<dbReference type="OrthoDB" id="9944926at2"/>
<evidence type="ECO:0000313" key="3">
    <source>
        <dbReference type="Proteomes" id="UP000290849"/>
    </source>
</evidence>
<dbReference type="AlphaFoldDB" id="A0A4Q1HD39"/>
<evidence type="ECO:0000313" key="2">
    <source>
        <dbReference type="EMBL" id="RXN83735.1"/>
    </source>
</evidence>
<accession>A0A4Q1HD39</accession>
<feature type="region of interest" description="Disordered" evidence="1">
    <location>
        <begin position="60"/>
        <end position="146"/>
    </location>
</feature>
<protein>
    <submittedName>
        <fullName evidence="2">Uncharacterized protein</fullName>
    </submittedName>
</protein>
<dbReference type="EMBL" id="PYAL01000009">
    <property type="protein sequence ID" value="RXN83735.1"/>
    <property type="molecule type" value="Genomic_DNA"/>
</dbReference>
<gene>
    <name evidence="2" type="ORF">C7R54_26030</name>
</gene>
<name>A0A4Q1HD39_9BURK</name>
<evidence type="ECO:0000256" key="1">
    <source>
        <dbReference type="SAM" id="MobiDB-lite"/>
    </source>
</evidence>
<dbReference type="RefSeq" id="WP_129153848.1">
    <property type="nucleotide sequence ID" value="NZ_JBHSDO010000015.1"/>
</dbReference>
<comment type="caution">
    <text evidence="2">The sequence shown here is derived from an EMBL/GenBank/DDBJ whole genome shotgun (WGS) entry which is preliminary data.</text>
</comment>
<keyword evidence="3" id="KW-1185">Reference proteome</keyword>
<organism evidence="2 3">
    <name type="scientific">Achromobacter aloeverae</name>
    <dbReference type="NCBI Taxonomy" id="1750518"/>
    <lineage>
        <taxon>Bacteria</taxon>
        <taxon>Pseudomonadati</taxon>
        <taxon>Pseudomonadota</taxon>
        <taxon>Betaproteobacteria</taxon>
        <taxon>Burkholderiales</taxon>
        <taxon>Alcaligenaceae</taxon>
        <taxon>Achromobacter</taxon>
    </lineage>
</organism>
<feature type="compositionally biased region" description="Polar residues" evidence="1">
    <location>
        <begin position="117"/>
        <end position="139"/>
    </location>
</feature>
<dbReference type="Proteomes" id="UP000290849">
    <property type="component" value="Unassembled WGS sequence"/>
</dbReference>